<organism evidence="2 3">
    <name type="scientific">Stylophora pistillata</name>
    <name type="common">Smooth cauliflower coral</name>
    <dbReference type="NCBI Taxonomy" id="50429"/>
    <lineage>
        <taxon>Eukaryota</taxon>
        <taxon>Metazoa</taxon>
        <taxon>Cnidaria</taxon>
        <taxon>Anthozoa</taxon>
        <taxon>Hexacorallia</taxon>
        <taxon>Scleractinia</taxon>
        <taxon>Astrocoeniina</taxon>
        <taxon>Pocilloporidae</taxon>
        <taxon>Stylophora</taxon>
    </lineage>
</organism>
<feature type="compositionally biased region" description="Acidic residues" evidence="1">
    <location>
        <begin position="165"/>
        <end position="174"/>
    </location>
</feature>
<protein>
    <submittedName>
        <fullName evidence="2">Uncharacterized protein</fullName>
    </submittedName>
</protein>
<feature type="region of interest" description="Disordered" evidence="1">
    <location>
        <begin position="164"/>
        <end position="197"/>
    </location>
</feature>
<sequence length="197" mass="22093">MVDTCSELEAGNDGLDMWKTKYVKCWTVEDMKNWLTFQGFKEVAALFSNELDFGPADKVSSCKASSSLDDITTKSAAIVVLTFLEVKSMQDVTVVKHLYPLAKKLTVKYRSLGKYQLSLKIAKALISQGYIEVRSPVEGVEVNFLNLKRDIVCKKKDQLKSNYPDLEEYDDNGDTDSITTDSSFPTYSSGFEVPYTS</sequence>
<evidence type="ECO:0000313" key="3">
    <source>
        <dbReference type="Proteomes" id="UP000225706"/>
    </source>
</evidence>
<dbReference type="AlphaFoldDB" id="A0A2B4REI8"/>
<name>A0A2B4REI8_STYPI</name>
<feature type="compositionally biased region" description="Polar residues" evidence="1">
    <location>
        <begin position="175"/>
        <end position="197"/>
    </location>
</feature>
<gene>
    <name evidence="2" type="ORF">AWC38_SpisGene18930</name>
</gene>
<evidence type="ECO:0000313" key="2">
    <source>
        <dbReference type="EMBL" id="PFX16784.1"/>
    </source>
</evidence>
<dbReference type="EMBL" id="LSMT01000519">
    <property type="protein sequence ID" value="PFX16784.1"/>
    <property type="molecule type" value="Genomic_DNA"/>
</dbReference>
<dbReference type="Proteomes" id="UP000225706">
    <property type="component" value="Unassembled WGS sequence"/>
</dbReference>
<evidence type="ECO:0000256" key="1">
    <source>
        <dbReference type="SAM" id="MobiDB-lite"/>
    </source>
</evidence>
<comment type="caution">
    <text evidence="2">The sequence shown here is derived from an EMBL/GenBank/DDBJ whole genome shotgun (WGS) entry which is preliminary data.</text>
</comment>
<accession>A0A2B4REI8</accession>
<proteinExistence type="predicted"/>
<reference evidence="3" key="1">
    <citation type="journal article" date="2017" name="bioRxiv">
        <title>Comparative analysis of the genomes of Stylophora pistillata and Acropora digitifera provides evidence for extensive differences between species of corals.</title>
        <authorList>
            <person name="Voolstra C.R."/>
            <person name="Li Y."/>
            <person name="Liew Y.J."/>
            <person name="Baumgarten S."/>
            <person name="Zoccola D."/>
            <person name="Flot J.-F."/>
            <person name="Tambutte S."/>
            <person name="Allemand D."/>
            <person name="Aranda M."/>
        </authorList>
    </citation>
    <scope>NUCLEOTIDE SEQUENCE [LARGE SCALE GENOMIC DNA]</scope>
</reference>
<keyword evidence="3" id="KW-1185">Reference proteome</keyword>